<evidence type="ECO:0000313" key="1">
    <source>
        <dbReference type="EMBL" id="ADW07510.1"/>
    </source>
</evidence>
<accession>A0A8D3WLU3</accession>
<evidence type="ECO:0000313" key="2">
    <source>
        <dbReference type="Proteomes" id="UP000002066"/>
    </source>
</evidence>
<dbReference type="OrthoDB" id="4316768at2"/>
<dbReference type="EMBL" id="CP002475">
    <property type="protein sequence ID" value="ADW07510.1"/>
    <property type="molecule type" value="Genomic_DNA"/>
</dbReference>
<name>A0A8D3WLU3_STRFA</name>
<gene>
    <name evidence="1" type="ordered locus">Sfla_6128</name>
</gene>
<proteinExistence type="predicted"/>
<dbReference type="KEGG" id="sfa:Sfla_6128"/>
<dbReference type="Proteomes" id="UP000002066">
    <property type="component" value="Chromosome"/>
</dbReference>
<dbReference type="AlphaFoldDB" id="A0A8D3WLU3"/>
<organism evidence="1 2">
    <name type="scientific">Streptomyces pratensis (strain ATCC 33331 / IAF-45CD)</name>
    <dbReference type="NCBI Taxonomy" id="591167"/>
    <lineage>
        <taxon>Bacteria</taxon>
        <taxon>Bacillati</taxon>
        <taxon>Actinomycetota</taxon>
        <taxon>Actinomycetes</taxon>
        <taxon>Kitasatosporales</taxon>
        <taxon>Streptomycetaceae</taxon>
        <taxon>Streptomyces</taxon>
    </lineage>
</organism>
<sequence length="116" mass="12368">MLSHRLERDVLVITIEEDPGVSGRAGLATEITELVHAYRTSPVLLVIDRAASTPATASAVLRAHRQVGELNTLLSVATQDAATRRLLEDNADTCGSRLVVHTHVDVALDTAYVSAA</sequence>
<protein>
    <submittedName>
        <fullName evidence="1">Uncharacterized protein</fullName>
    </submittedName>
</protein>
<reference evidence="1 2" key="1">
    <citation type="submission" date="2011-01" db="EMBL/GenBank/DDBJ databases">
        <title>Complete sequence of chromosome of Streptomyces flavogriseus ATCC 33331.</title>
        <authorList>
            <consortium name="US DOE Joint Genome Institute"/>
            <person name="Lucas S."/>
            <person name="Copeland A."/>
            <person name="Lapidus A."/>
            <person name="Cheng J.-F."/>
            <person name="Goodwin L."/>
            <person name="Pitluck S."/>
            <person name="Davenport K."/>
            <person name="Detter J.C."/>
            <person name="Han C."/>
            <person name="Tapia R."/>
            <person name="Land M."/>
            <person name="Hauser L."/>
            <person name="Kyrpides N."/>
            <person name="Ivanova N."/>
            <person name="Ovchinnikova G."/>
            <person name="Pagani I."/>
            <person name="Brumm P."/>
            <person name="Mead D."/>
            <person name="Woyke T."/>
        </authorList>
    </citation>
    <scope>NUCLEOTIDE SEQUENCE [LARGE SCALE GENOMIC DNA]</scope>
    <source>
        <strain evidence="2">ATCC 33331 / IAF-45CD</strain>
    </source>
</reference>